<reference evidence="2" key="2">
    <citation type="submission" date="2015-01" db="EMBL/GenBank/DDBJ databases">
        <title>Evolutionary Origins and Diversification of the Mycorrhizal Mutualists.</title>
        <authorList>
            <consortium name="DOE Joint Genome Institute"/>
            <consortium name="Mycorrhizal Genomics Consortium"/>
            <person name="Kohler A."/>
            <person name="Kuo A."/>
            <person name="Nagy L.G."/>
            <person name="Floudas D."/>
            <person name="Copeland A."/>
            <person name="Barry K.W."/>
            <person name="Cichocki N."/>
            <person name="Veneault-Fourrey C."/>
            <person name="LaButti K."/>
            <person name="Lindquist E.A."/>
            <person name="Lipzen A."/>
            <person name="Lundell T."/>
            <person name="Morin E."/>
            <person name="Murat C."/>
            <person name="Riley R."/>
            <person name="Ohm R."/>
            <person name="Sun H."/>
            <person name="Tunlid A."/>
            <person name="Henrissat B."/>
            <person name="Grigoriev I.V."/>
            <person name="Hibbett D.S."/>
            <person name="Martin F."/>
        </authorList>
    </citation>
    <scope>NUCLEOTIDE SEQUENCE [LARGE SCALE GENOMIC DNA]</scope>
    <source>
        <strain evidence="2">Ve08.2h10</strain>
    </source>
</reference>
<feature type="non-terminal residue" evidence="1">
    <location>
        <position position="1"/>
    </location>
</feature>
<keyword evidence="2" id="KW-1185">Reference proteome</keyword>
<sequence>FKCTSGLVDCCCHHILYNQHDFIHVESLLEITCKRKGFRLLSLLKFHCELNFIEQCWGYTKQLYHCCSLSSKEADLELNVIILDSVPIESICKFETCSLHFMDAYHKGLNGKKAAFVARKCCGHQTLPLSVFDNLERANM</sequence>
<name>A0A0D0CI51_9AGAM</name>
<dbReference type="STRING" id="930991.A0A0D0CI51"/>
<feature type="non-terminal residue" evidence="1">
    <location>
        <position position="140"/>
    </location>
</feature>
<dbReference type="InParanoid" id="A0A0D0CI51"/>
<reference evidence="1 2" key="1">
    <citation type="submission" date="2014-04" db="EMBL/GenBank/DDBJ databases">
        <authorList>
            <consortium name="DOE Joint Genome Institute"/>
            <person name="Kuo A."/>
            <person name="Kohler A."/>
            <person name="Jargeat P."/>
            <person name="Nagy L.G."/>
            <person name="Floudas D."/>
            <person name="Copeland A."/>
            <person name="Barry K.W."/>
            <person name="Cichocki N."/>
            <person name="Veneault-Fourrey C."/>
            <person name="LaButti K."/>
            <person name="Lindquist E.A."/>
            <person name="Lipzen A."/>
            <person name="Lundell T."/>
            <person name="Morin E."/>
            <person name="Murat C."/>
            <person name="Sun H."/>
            <person name="Tunlid A."/>
            <person name="Henrissat B."/>
            <person name="Grigoriev I.V."/>
            <person name="Hibbett D.S."/>
            <person name="Martin F."/>
            <person name="Nordberg H.P."/>
            <person name="Cantor M.N."/>
            <person name="Hua S.X."/>
        </authorList>
    </citation>
    <scope>NUCLEOTIDE SEQUENCE [LARGE SCALE GENOMIC DNA]</scope>
    <source>
        <strain evidence="1 2">Ve08.2h10</strain>
    </source>
</reference>
<dbReference type="HOGENOM" id="CLU_005726_8_0_1"/>
<dbReference type="AlphaFoldDB" id="A0A0D0CI51"/>
<dbReference type="EMBL" id="KN825634">
    <property type="protein sequence ID" value="KIK82357.1"/>
    <property type="molecule type" value="Genomic_DNA"/>
</dbReference>
<dbReference type="OrthoDB" id="2416294at2759"/>
<dbReference type="Proteomes" id="UP000054538">
    <property type="component" value="Unassembled WGS sequence"/>
</dbReference>
<gene>
    <name evidence="1" type="ORF">PAXRUDRAFT_95498</name>
</gene>
<protein>
    <submittedName>
        <fullName evidence="1">Uncharacterized protein</fullName>
    </submittedName>
</protein>
<proteinExistence type="predicted"/>
<evidence type="ECO:0000313" key="2">
    <source>
        <dbReference type="Proteomes" id="UP000054538"/>
    </source>
</evidence>
<organism evidence="1 2">
    <name type="scientific">Paxillus rubicundulus Ve08.2h10</name>
    <dbReference type="NCBI Taxonomy" id="930991"/>
    <lineage>
        <taxon>Eukaryota</taxon>
        <taxon>Fungi</taxon>
        <taxon>Dikarya</taxon>
        <taxon>Basidiomycota</taxon>
        <taxon>Agaricomycotina</taxon>
        <taxon>Agaricomycetes</taxon>
        <taxon>Agaricomycetidae</taxon>
        <taxon>Boletales</taxon>
        <taxon>Paxilineae</taxon>
        <taxon>Paxillaceae</taxon>
        <taxon>Paxillus</taxon>
    </lineage>
</organism>
<accession>A0A0D0CI51</accession>
<evidence type="ECO:0000313" key="1">
    <source>
        <dbReference type="EMBL" id="KIK82357.1"/>
    </source>
</evidence>